<sequence length="65" mass="7316">MHGFRGGLPGWWWVADGFWYPWPYEVVVPAGAPVWFYCPGLGAYYPAVVSCPDGWMQVIPLDVTP</sequence>
<dbReference type="EMBL" id="SMLK01000015">
    <property type="protein sequence ID" value="TFY96167.1"/>
    <property type="molecule type" value="Genomic_DNA"/>
</dbReference>
<proteinExistence type="predicted"/>
<organism evidence="1 2">
    <name type="scientific">Ramlibacter humi</name>
    <dbReference type="NCBI Taxonomy" id="2530451"/>
    <lineage>
        <taxon>Bacteria</taxon>
        <taxon>Pseudomonadati</taxon>
        <taxon>Pseudomonadota</taxon>
        <taxon>Betaproteobacteria</taxon>
        <taxon>Burkholderiales</taxon>
        <taxon>Comamonadaceae</taxon>
        <taxon>Ramlibacter</taxon>
    </lineage>
</organism>
<comment type="caution">
    <text evidence="1">The sequence shown here is derived from an EMBL/GenBank/DDBJ whole genome shotgun (WGS) entry which is preliminary data.</text>
</comment>
<gene>
    <name evidence="1" type="ORF">EZ216_21115</name>
</gene>
<keyword evidence="2" id="KW-1185">Reference proteome</keyword>
<protein>
    <submittedName>
        <fullName evidence="1">Uncharacterized protein</fullName>
    </submittedName>
</protein>
<dbReference type="Proteomes" id="UP000297839">
    <property type="component" value="Unassembled WGS sequence"/>
</dbReference>
<reference evidence="1 2" key="1">
    <citation type="submission" date="2019-03" db="EMBL/GenBank/DDBJ databases">
        <title>Ramlibacter sp. 18x22-1, whole genome shotgun sequence.</title>
        <authorList>
            <person name="Zhang X."/>
            <person name="Feng G."/>
            <person name="Zhu H."/>
        </authorList>
    </citation>
    <scope>NUCLEOTIDE SEQUENCE [LARGE SCALE GENOMIC DNA]</scope>
    <source>
        <strain evidence="1 2">18x22-1</strain>
    </source>
</reference>
<evidence type="ECO:0000313" key="2">
    <source>
        <dbReference type="Proteomes" id="UP000297839"/>
    </source>
</evidence>
<dbReference type="AlphaFoldDB" id="A0A4Z0BCZ8"/>
<evidence type="ECO:0000313" key="1">
    <source>
        <dbReference type="EMBL" id="TFY96167.1"/>
    </source>
</evidence>
<accession>A0A4Z0BCZ8</accession>
<name>A0A4Z0BCZ8_9BURK</name>
<dbReference type="RefSeq" id="WP_135251784.1">
    <property type="nucleotide sequence ID" value="NZ_SMLK01000015.1"/>
</dbReference>
<dbReference type="OrthoDB" id="5397649at2"/>